<evidence type="ECO:0000313" key="12">
    <source>
        <dbReference type="Proteomes" id="UP000000598"/>
    </source>
</evidence>
<feature type="domain" description="C2H2-type" evidence="10">
    <location>
        <begin position="284"/>
        <end position="311"/>
    </location>
</feature>
<dbReference type="RefSeq" id="XP_455910.1">
    <property type="nucleotide sequence ID" value="XM_455910.1"/>
</dbReference>
<dbReference type="GO" id="GO:2000218">
    <property type="term" value="P:negative regulation of invasive growth in response to glucose limitation"/>
    <property type="evidence" value="ECO:0007669"/>
    <property type="project" value="UniProtKB-ARBA"/>
</dbReference>
<feature type="compositionally biased region" description="Polar residues" evidence="9">
    <location>
        <begin position="155"/>
        <end position="164"/>
    </location>
</feature>
<evidence type="ECO:0000259" key="10">
    <source>
        <dbReference type="PROSITE" id="PS50157"/>
    </source>
</evidence>
<evidence type="ECO:0000256" key="2">
    <source>
        <dbReference type="ARBA" id="ARBA00022491"/>
    </source>
</evidence>
<dbReference type="GO" id="GO:2000221">
    <property type="term" value="P:negative regulation of pseudohyphal growth"/>
    <property type="evidence" value="ECO:0007669"/>
    <property type="project" value="UniProtKB-ARBA"/>
</dbReference>
<keyword evidence="5 8" id="KW-0863">Zinc-finger</keyword>
<dbReference type="GO" id="GO:0000981">
    <property type="term" value="F:DNA-binding transcription factor activity, RNA polymerase II-specific"/>
    <property type="evidence" value="ECO:0007669"/>
    <property type="project" value="TreeGrafter"/>
</dbReference>
<keyword evidence="7" id="KW-0539">Nucleus</keyword>
<dbReference type="GO" id="GO:0000122">
    <property type="term" value="P:negative regulation of transcription by RNA polymerase II"/>
    <property type="evidence" value="ECO:0007669"/>
    <property type="project" value="UniProtKB-ARBA"/>
</dbReference>
<keyword evidence="6" id="KW-0862">Zinc</keyword>
<feature type="compositionally biased region" description="Polar residues" evidence="9">
    <location>
        <begin position="205"/>
        <end position="223"/>
    </location>
</feature>
<gene>
    <name evidence="11" type="ORF">KLLA0_F18524g</name>
</gene>
<comment type="subcellular location">
    <subcellularLocation>
        <location evidence="1">Nucleus</location>
    </subcellularLocation>
</comment>
<dbReference type="Gene3D" id="3.30.160.60">
    <property type="entry name" value="Classic Zinc Finger"/>
    <property type="match status" value="2"/>
</dbReference>
<dbReference type="InParanoid" id="Q6CJH9"/>
<dbReference type="GO" id="GO:0005667">
    <property type="term" value="C:transcription regulator complex"/>
    <property type="evidence" value="ECO:0007669"/>
    <property type="project" value="TreeGrafter"/>
</dbReference>
<evidence type="ECO:0000256" key="4">
    <source>
        <dbReference type="ARBA" id="ARBA00022737"/>
    </source>
</evidence>
<dbReference type="PaxDb" id="284590-Q6CJH9"/>
<evidence type="ECO:0000256" key="1">
    <source>
        <dbReference type="ARBA" id="ARBA00004123"/>
    </source>
</evidence>
<evidence type="ECO:0000256" key="3">
    <source>
        <dbReference type="ARBA" id="ARBA00022723"/>
    </source>
</evidence>
<keyword evidence="4" id="KW-0677">Repeat</keyword>
<feature type="domain" description="C2H2-type" evidence="10">
    <location>
        <begin position="312"/>
        <end position="341"/>
    </location>
</feature>
<dbReference type="GeneID" id="2895578"/>
<dbReference type="STRING" id="284590.Q6CJH9"/>
<feature type="compositionally biased region" description="Polar residues" evidence="9">
    <location>
        <begin position="258"/>
        <end position="274"/>
    </location>
</feature>
<dbReference type="PROSITE" id="PS50157">
    <property type="entry name" value="ZINC_FINGER_C2H2_2"/>
    <property type="match status" value="2"/>
</dbReference>
<keyword evidence="12" id="KW-1185">Reference proteome</keyword>
<dbReference type="PROSITE" id="PS00028">
    <property type="entry name" value="ZINC_FINGER_C2H2_1"/>
    <property type="match status" value="2"/>
</dbReference>
<dbReference type="GO" id="GO:0043709">
    <property type="term" value="P:cell adhesion involved in single-species biofilm formation"/>
    <property type="evidence" value="ECO:0007669"/>
    <property type="project" value="UniProtKB-ARBA"/>
</dbReference>
<dbReference type="Pfam" id="PF00096">
    <property type="entry name" value="zf-C2H2"/>
    <property type="match status" value="2"/>
</dbReference>
<dbReference type="InterPro" id="IPR013087">
    <property type="entry name" value="Znf_C2H2_type"/>
</dbReference>
<dbReference type="GO" id="GO:0008270">
    <property type="term" value="F:zinc ion binding"/>
    <property type="evidence" value="ECO:0007669"/>
    <property type="project" value="UniProtKB-KW"/>
</dbReference>
<evidence type="ECO:0000256" key="8">
    <source>
        <dbReference type="PROSITE-ProRule" id="PRU00042"/>
    </source>
</evidence>
<accession>Q6CJH9</accession>
<dbReference type="GO" id="GO:0000785">
    <property type="term" value="C:chromatin"/>
    <property type="evidence" value="ECO:0007669"/>
    <property type="project" value="TreeGrafter"/>
</dbReference>
<proteinExistence type="predicted"/>
<dbReference type="AlphaFoldDB" id="Q6CJH9"/>
<reference evidence="11 12" key="1">
    <citation type="journal article" date="2004" name="Nature">
        <title>Genome evolution in yeasts.</title>
        <authorList>
            <consortium name="Genolevures"/>
            <person name="Dujon B."/>
            <person name="Sherman D."/>
            <person name="Fischer G."/>
            <person name="Durrens P."/>
            <person name="Casaregola S."/>
            <person name="Lafontaine I."/>
            <person name="de Montigny J."/>
            <person name="Marck C."/>
            <person name="Neuveglise C."/>
            <person name="Talla E."/>
            <person name="Goffard N."/>
            <person name="Frangeul L."/>
            <person name="Aigle M."/>
            <person name="Anthouard V."/>
            <person name="Babour A."/>
            <person name="Barbe V."/>
            <person name="Barnay S."/>
            <person name="Blanchin S."/>
            <person name="Beckerich J.M."/>
            <person name="Beyne E."/>
            <person name="Bleykasten C."/>
            <person name="Boisrame A."/>
            <person name="Boyer J."/>
            <person name="Cattolico L."/>
            <person name="Confanioleri F."/>
            <person name="de Daruvar A."/>
            <person name="Despons L."/>
            <person name="Fabre E."/>
            <person name="Fairhead C."/>
            <person name="Ferry-Dumazet H."/>
            <person name="Groppi A."/>
            <person name="Hantraye F."/>
            <person name="Hennequin C."/>
            <person name="Jauniaux N."/>
            <person name="Joyet P."/>
            <person name="Kachouri R."/>
            <person name="Kerrest A."/>
            <person name="Koszul R."/>
            <person name="Lemaire M."/>
            <person name="Lesur I."/>
            <person name="Ma L."/>
            <person name="Muller H."/>
            <person name="Nicaud J.M."/>
            <person name="Nikolski M."/>
            <person name="Oztas S."/>
            <person name="Ozier-Kalogeropoulos O."/>
            <person name="Pellenz S."/>
            <person name="Potier S."/>
            <person name="Richard G.F."/>
            <person name="Straub M.L."/>
            <person name="Suleau A."/>
            <person name="Swennene D."/>
            <person name="Tekaia F."/>
            <person name="Wesolowski-Louvel M."/>
            <person name="Westhof E."/>
            <person name="Wirth B."/>
            <person name="Zeniou-Meyer M."/>
            <person name="Zivanovic I."/>
            <person name="Bolotin-Fukuhara M."/>
            <person name="Thierry A."/>
            <person name="Bouchier C."/>
            <person name="Caudron B."/>
            <person name="Scarpelli C."/>
            <person name="Gaillardin C."/>
            <person name="Weissenbach J."/>
            <person name="Wincker P."/>
            <person name="Souciet J.L."/>
        </authorList>
    </citation>
    <scope>NUCLEOTIDE SEQUENCE [LARGE SCALE GENOMIC DNA]</scope>
    <source>
        <strain evidence="12">ATCC 8585 / CBS 2359 / DSM 70799 / NBRC 1267 / NRRL Y-1140 / WM37</strain>
    </source>
</reference>
<dbReference type="InterPro" id="IPR036236">
    <property type="entry name" value="Znf_C2H2_sf"/>
</dbReference>
<dbReference type="PANTHER" id="PTHR14003:SF19">
    <property type="entry name" value="YY2 TRANSCRIPTION FACTOR"/>
    <property type="match status" value="1"/>
</dbReference>
<dbReference type="HOGENOM" id="CLU_776262_0_0_1"/>
<name>Q6CJH9_KLULA</name>
<protein>
    <submittedName>
        <fullName evidence="11">KLLA0F18524p</fullName>
    </submittedName>
</protein>
<dbReference type="Proteomes" id="UP000000598">
    <property type="component" value="Chromosome F"/>
</dbReference>
<dbReference type="KEGG" id="kla:KLLA0_F18524g"/>
<evidence type="ECO:0000256" key="9">
    <source>
        <dbReference type="SAM" id="MobiDB-lite"/>
    </source>
</evidence>
<keyword evidence="2" id="KW-0678">Repressor</keyword>
<dbReference type="GO" id="GO:0005634">
    <property type="term" value="C:nucleus"/>
    <property type="evidence" value="ECO:0007669"/>
    <property type="project" value="UniProtKB-SubCell"/>
</dbReference>
<evidence type="ECO:0000256" key="5">
    <source>
        <dbReference type="ARBA" id="ARBA00022771"/>
    </source>
</evidence>
<feature type="compositionally biased region" description="Low complexity" evidence="9">
    <location>
        <begin position="184"/>
        <end position="193"/>
    </location>
</feature>
<dbReference type="FunCoup" id="Q6CJH9">
    <property type="interactions" value="373"/>
</dbReference>
<evidence type="ECO:0000313" key="11">
    <source>
        <dbReference type="EMBL" id="CAG98618.1"/>
    </source>
</evidence>
<keyword evidence="3" id="KW-0479">Metal-binding</keyword>
<dbReference type="EMBL" id="CR382126">
    <property type="protein sequence ID" value="CAG98618.1"/>
    <property type="molecule type" value="Genomic_DNA"/>
</dbReference>
<feature type="region of interest" description="Disordered" evidence="9">
    <location>
        <begin position="155"/>
        <end position="276"/>
    </location>
</feature>
<dbReference type="GO" id="GO:0000978">
    <property type="term" value="F:RNA polymerase II cis-regulatory region sequence-specific DNA binding"/>
    <property type="evidence" value="ECO:0007669"/>
    <property type="project" value="TreeGrafter"/>
</dbReference>
<evidence type="ECO:0000256" key="6">
    <source>
        <dbReference type="ARBA" id="ARBA00022833"/>
    </source>
</evidence>
<feature type="compositionally biased region" description="Low complexity" evidence="9">
    <location>
        <begin position="224"/>
        <end position="244"/>
    </location>
</feature>
<dbReference type="FunFam" id="3.30.160.60:FF:001382">
    <property type="entry name" value="Transcriptional repressor"/>
    <property type="match status" value="1"/>
</dbReference>
<dbReference type="eggNOG" id="KOG1721">
    <property type="taxonomic scope" value="Eukaryota"/>
</dbReference>
<organism evidence="11 12">
    <name type="scientific">Kluyveromyces lactis (strain ATCC 8585 / CBS 2359 / DSM 70799 / NBRC 1267 / NRRL Y-1140 / WM37)</name>
    <name type="common">Yeast</name>
    <name type="synonym">Candida sphaerica</name>
    <dbReference type="NCBI Taxonomy" id="284590"/>
    <lineage>
        <taxon>Eukaryota</taxon>
        <taxon>Fungi</taxon>
        <taxon>Dikarya</taxon>
        <taxon>Ascomycota</taxon>
        <taxon>Saccharomycotina</taxon>
        <taxon>Saccharomycetes</taxon>
        <taxon>Saccharomycetales</taxon>
        <taxon>Saccharomycetaceae</taxon>
        <taxon>Kluyveromyces</taxon>
    </lineage>
</organism>
<dbReference type="SUPFAM" id="SSF57667">
    <property type="entry name" value="beta-beta-alpha zinc fingers"/>
    <property type="match status" value="1"/>
</dbReference>
<dbReference type="PANTHER" id="PTHR14003">
    <property type="entry name" value="TRANSCRIPTIONAL REPRESSOR PROTEIN YY"/>
    <property type="match status" value="1"/>
</dbReference>
<evidence type="ECO:0000256" key="7">
    <source>
        <dbReference type="ARBA" id="ARBA00023242"/>
    </source>
</evidence>
<dbReference type="SMART" id="SM00355">
    <property type="entry name" value="ZnF_C2H2"/>
    <property type="match status" value="2"/>
</dbReference>
<sequence>MSVVEQKMPLTSGIAWGSSSNSCNNSATDNIHANINFNGNLNNVTNSNIVHDQYGAPVHQSYSIVASTIGQNTSRPVLPPLHMAIHSPYGVPPMMGATHSSSSTASSLSISSMATGSSPLLPLVLPPPTASAELQAKRSLDRFLFTGPDHNQVQTQTQIHNPSQGHYFIGSEPLLPPTHQQKPSFSSSTSSLSNGDDVKVETLDSGKNNVISNNDIPRSNIAGSMNSSTSTSPSSSSYSTPIASKSKRSSRQDRKPKASQQHKISNTGKQSNTKDLPLAERRKYICKICSRGFTTSGHLARHNRIHTGEKRHQCQFPGCNQRFSRHDNYIQHYRTHFKNNPMPEEQQPSINTRSLIP</sequence>